<keyword evidence="2 7" id="KW-1003">Cell membrane</keyword>
<sequence length="270" mass="31131">MNFPSPIAFYIFSYPVRWYGIAYAIGSLLAWRWGIFLIKRRVFSLCPEILSDFLMIIMPSIIIGGRLGYVLLYSPSYFFTHPLEIFSVWKGGMAFHGAALACAFSSWWFCKRQKISWLSLTDCFLCGAPLGIFLGRIANFLNQELYGIPWKHGIVFPNVDSIARHPSQLYEAFFEGVFLFIVLNGLALKTRISRHSGMLSGCFLIGYFASRWICEYVREPDSKCFEFLGSIRISPGQFYSLPMLIFGIYLLVSKKKSEKILEKKYKYTKF</sequence>
<accession>A0A023DZK5</accession>
<dbReference type="AlphaFoldDB" id="A0A023DZK5"/>
<evidence type="ECO:0000256" key="4">
    <source>
        <dbReference type="ARBA" id="ARBA00022692"/>
    </source>
</evidence>
<dbReference type="GO" id="GO:0042158">
    <property type="term" value="P:lipoprotein biosynthetic process"/>
    <property type="evidence" value="ECO:0007669"/>
    <property type="project" value="UniProtKB-UniRule"/>
</dbReference>
<keyword evidence="6 7" id="KW-0472">Membrane</keyword>
<dbReference type="Pfam" id="PF01790">
    <property type="entry name" value="LGT"/>
    <property type="match status" value="1"/>
</dbReference>
<evidence type="ECO:0000256" key="3">
    <source>
        <dbReference type="ARBA" id="ARBA00022679"/>
    </source>
</evidence>
<dbReference type="GO" id="GO:0005886">
    <property type="term" value="C:plasma membrane"/>
    <property type="evidence" value="ECO:0007669"/>
    <property type="project" value="UniProtKB-SubCell"/>
</dbReference>
<dbReference type="EMBL" id="BAUP01000089">
    <property type="protein sequence ID" value="GAJ46377.1"/>
    <property type="molecule type" value="Genomic_DNA"/>
</dbReference>
<feature type="transmembrane region" description="Helical" evidence="7">
    <location>
        <begin position="93"/>
        <end position="110"/>
    </location>
</feature>
<dbReference type="UniPathway" id="UPA00664"/>
<dbReference type="STRING" id="1427503.HE1_00709"/>
<dbReference type="RefSeq" id="WP_052567315.1">
    <property type="nucleotide sequence ID" value="NZ_BAUP01000089.1"/>
</dbReference>
<gene>
    <name evidence="7" type="primary">lgt</name>
    <name evidence="8" type="ORF">HE1_00709</name>
</gene>
<comment type="function">
    <text evidence="7">Catalyzes the transfer of the diacylglyceryl group from phosphatidylglycerol to the sulfhydryl group of the N-terminal cysteine of a prolipoprotein, the first step in the formation of mature lipoproteins.</text>
</comment>
<evidence type="ECO:0000256" key="1">
    <source>
        <dbReference type="ARBA" id="ARBA00007150"/>
    </source>
</evidence>
<keyword evidence="9" id="KW-1185">Reference proteome</keyword>
<protein>
    <recommendedName>
        <fullName evidence="7">Phosphatidylglycerol--prolipoprotein diacylglyceryl transferase</fullName>
        <ecNumber evidence="7">2.5.1.145</ecNumber>
    </recommendedName>
</protein>
<dbReference type="PANTHER" id="PTHR30589:SF0">
    <property type="entry name" value="PHOSPHATIDYLGLYCEROL--PROLIPOPROTEIN DIACYLGLYCERYL TRANSFERASE"/>
    <property type="match status" value="1"/>
</dbReference>
<comment type="caution">
    <text evidence="8">The sequence shown here is derived from an EMBL/GenBank/DDBJ whole genome shotgun (WGS) entry which is preliminary data.</text>
</comment>
<evidence type="ECO:0000313" key="9">
    <source>
        <dbReference type="Proteomes" id="UP000024842"/>
    </source>
</evidence>
<dbReference type="GO" id="GO:0008961">
    <property type="term" value="F:phosphatidylglycerol-prolipoprotein diacylglyceryl transferase activity"/>
    <property type="evidence" value="ECO:0007669"/>
    <property type="project" value="UniProtKB-UniRule"/>
</dbReference>
<keyword evidence="4 7" id="KW-0812">Transmembrane</keyword>
<dbReference type="EC" id="2.5.1.145" evidence="7"/>
<feature type="transmembrane region" description="Helical" evidence="7">
    <location>
        <begin position="195"/>
        <end position="213"/>
    </location>
</feature>
<dbReference type="HAMAP" id="MF_01147">
    <property type="entry name" value="Lgt"/>
    <property type="match status" value="1"/>
</dbReference>
<evidence type="ECO:0000256" key="2">
    <source>
        <dbReference type="ARBA" id="ARBA00022475"/>
    </source>
</evidence>
<feature type="transmembrane region" description="Helical" evidence="7">
    <location>
        <begin position="117"/>
        <end position="138"/>
    </location>
</feature>
<organism evidence="8 9">
    <name type="scientific">Holospora elegans E1</name>
    <dbReference type="NCBI Taxonomy" id="1427503"/>
    <lineage>
        <taxon>Bacteria</taxon>
        <taxon>Pseudomonadati</taxon>
        <taxon>Pseudomonadota</taxon>
        <taxon>Alphaproteobacteria</taxon>
        <taxon>Holosporales</taxon>
        <taxon>Holosporaceae</taxon>
        <taxon>Holospora</taxon>
    </lineage>
</organism>
<evidence type="ECO:0000256" key="7">
    <source>
        <dbReference type="HAMAP-Rule" id="MF_01147"/>
    </source>
</evidence>
<evidence type="ECO:0000313" key="8">
    <source>
        <dbReference type="EMBL" id="GAJ46377.1"/>
    </source>
</evidence>
<evidence type="ECO:0000256" key="6">
    <source>
        <dbReference type="ARBA" id="ARBA00023136"/>
    </source>
</evidence>
<feature type="transmembrane region" description="Helical" evidence="7">
    <location>
        <begin position="50"/>
        <end position="73"/>
    </location>
</feature>
<comment type="catalytic activity">
    <reaction evidence="7">
        <text>L-cysteinyl-[prolipoprotein] + a 1,2-diacyl-sn-glycero-3-phospho-(1'-sn-glycerol) = an S-1,2-diacyl-sn-glyceryl-L-cysteinyl-[prolipoprotein] + sn-glycerol 1-phosphate + H(+)</text>
        <dbReference type="Rhea" id="RHEA:56712"/>
        <dbReference type="Rhea" id="RHEA-COMP:14679"/>
        <dbReference type="Rhea" id="RHEA-COMP:14680"/>
        <dbReference type="ChEBI" id="CHEBI:15378"/>
        <dbReference type="ChEBI" id="CHEBI:29950"/>
        <dbReference type="ChEBI" id="CHEBI:57685"/>
        <dbReference type="ChEBI" id="CHEBI:64716"/>
        <dbReference type="ChEBI" id="CHEBI:140658"/>
        <dbReference type="EC" id="2.5.1.145"/>
    </reaction>
</comment>
<dbReference type="PANTHER" id="PTHR30589">
    <property type="entry name" value="PROLIPOPROTEIN DIACYLGLYCERYL TRANSFERASE"/>
    <property type="match status" value="1"/>
</dbReference>
<keyword evidence="8" id="KW-0449">Lipoprotein</keyword>
<dbReference type="NCBIfam" id="TIGR00544">
    <property type="entry name" value="lgt"/>
    <property type="match status" value="1"/>
</dbReference>
<feature type="binding site" evidence="7">
    <location>
        <position position="136"/>
    </location>
    <ligand>
        <name>a 1,2-diacyl-sn-glycero-3-phospho-(1'-sn-glycerol)</name>
        <dbReference type="ChEBI" id="CHEBI:64716"/>
    </ligand>
</feature>
<keyword evidence="5 7" id="KW-1133">Transmembrane helix</keyword>
<feature type="transmembrane region" description="Helical" evidence="7">
    <location>
        <begin position="169"/>
        <end position="188"/>
    </location>
</feature>
<comment type="pathway">
    <text evidence="7">Protein modification; lipoprotein biosynthesis (diacylglyceryl transfer).</text>
</comment>
<comment type="subcellular location">
    <subcellularLocation>
        <location evidence="7">Cell membrane</location>
        <topology evidence="7">Multi-pass membrane protein</topology>
    </subcellularLocation>
</comment>
<reference evidence="8 9" key="1">
    <citation type="journal article" date="2014" name="FEMS Microbiol. Lett.">
        <title>Draft genome sequences of three Holospora species (Holospora obtusa, Holospora undulata, and Holospora elegans), endonuclear symbiotic bacteria of the ciliate Paramecium caudatum.</title>
        <authorList>
            <person name="Dohra H."/>
            <person name="Tanaka K."/>
            <person name="Suzuki T."/>
            <person name="Fujishima M."/>
            <person name="Suzuki H."/>
        </authorList>
    </citation>
    <scope>NUCLEOTIDE SEQUENCE [LARGE SCALE GENOMIC DNA]</scope>
    <source>
        <strain evidence="8 9">E1</strain>
    </source>
</reference>
<evidence type="ECO:0000256" key="5">
    <source>
        <dbReference type="ARBA" id="ARBA00022989"/>
    </source>
</evidence>
<proteinExistence type="inferred from homology"/>
<dbReference type="PROSITE" id="PS01311">
    <property type="entry name" value="LGT"/>
    <property type="match status" value="1"/>
</dbReference>
<dbReference type="InterPro" id="IPR001640">
    <property type="entry name" value="Lgt"/>
</dbReference>
<dbReference type="OrthoDB" id="871140at2"/>
<keyword evidence="3 7" id="KW-0808">Transferase</keyword>
<comment type="similarity">
    <text evidence="1 7">Belongs to the Lgt family.</text>
</comment>
<name>A0A023DZK5_9PROT</name>
<feature type="transmembrane region" description="Helical" evidence="7">
    <location>
        <begin position="20"/>
        <end position="38"/>
    </location>
</feature>
<dbReference type="Proteomes" id="UP000024842">
    <property type="component" value="Unassembled WGS sequence"/>
</dbReference>
<feature type="transmembrane region" description="Helical" evidence="7">
    <location>
        <begin position="233"/>
        <end position="252"/>
    </location>
</feature>